<reference evidence="1" key="1">
    <citation type="submission" date="2018-05" db="EMBL/GenBank/DDBJ databases">
        <authorList>
            <person name="Lanie J.A."/>
            <person name="Ng W.-L."/>
            <person name="Kazmierczak K.M."/>
            <person name="Andrzejewski T.M."/>
            <person name="Davidsen T.M."/>
            <person name="Wayne K.J."/>
            <person name="Tettelin H."/>
            <person name="Glass J.I."/>
            <person name="Rusch D."/>
            <person name="Podicherti R."/>
            <person name="Tsui H.-C.T."/>
            <person name="Winkler M.E."/>
        </authorList>
    </citation>
    <scope>NUCLEOTIDE SEQUENCE</scope>
</reference>
<feature type="non-terminal residue" evidence="1">
    <location>
        <position position="207"/>
    </location>
</feature>
<protein>
    <submittedName>
        <fullName evidence="1">Uncharacterized protein</fullName>
    </submittedName>
</protein>
<name>A0A382TX30_9ZZZZ</name>
<proteinExistence type="predicted"/>
<gene>
    <name evidence="1" type="ORF">METZ01_LOCUS379126</name>
</gene>
<accession>A0A382TX30</accession>
<dbReference type="AlphaFoldDB" id="A0A382TX30"/>
<evidence type="ECO:0000313" key="1">
    <source>
        <dbReference type="EMBL" id="SVD26272.1"/>
    </source>
</evidence>
<organism evidence="1">
    <name type="scientific">marine metagenome</name>
    <dbReference type="NCBI Taxonomy" id="408172"/>
    <lineage>
        <taxon>unclassified sequences</taxon>
        <taxon>metagenomes</taxon>
        <taxon>ecological metagenomes</taxon>
    </lineage>
</organism>
<dbReference type="SUPFAM" id="SSF55486">
    <property type="entry name" value="Metalloproteases ('zincins'), catalytic domain"/>
    <property type="match status" value="1"/>
</dbReference>
<dbReference type="EMBL" id="UINC01139618">
    <property type="protein sequence ID" value="SVD26272.1"/>
    <property type="molecule type" value="Genomic_DNA"/>
</dbReference>
<sequence>MQNRFLIAILMVVFTVSLFNRLSWAEESKRPVYEHPGNYREEINQLKADFNARFGYELIDLEHEWRPWEINKLIIAFSKLPDTFLKIKGVKGFYHLSQFRGGPEGMPVDDIPAATFPSFQTVYRNARMAYQVEVGNQQPRIEFYSKLFYEDQKILSNIVQHEMAHIYDMFNGYLSFSDEWLEITKFKLTHLPALDSKPGDDYLFIPL</sequence>